<accession>A0A1E5Q3A5</accession>
<dbReference type="SUPFAM" id="SSF53448">
    <property type="entry name" value="Nucleotide-diphospho-sugar transferases"/>
    <property type="match status" value="1"/>
</dbReference>
<reference evidence="3" key="1">
    <citation type="submission" date="2016-07" db="EMBL/GenBank/DDBJ databases">
        <authorList>
            <person name="Florea S."/>
            <person name="Webb J.S."/>
            <person name="Jaromczyk J."/>
            <person name="Schardl C.L."/>
        </authorList>
    </citation>
    <scope>NUCLEOTIDE SEQUENCE [LARGE SCALE GENOMIC DNA]</scope>
    <source>
        <strain evidence="3">MV-1</strain>
    </source>
</reference>
<dbReference type="Gene3D" id="3.90.550.10">
    <property type="entry name" value="Spore Coat Polysaccharide Biosynthesis Protein SpsA, Chain A"/>
    <property type="match status" value="1"/>
</dbReference>
<evidence type="ECO:0000259" key="1">
    <source>
        <dbReference type="Pfam" id="PF00535"/>
    </source>
</evidence>
<dbReference type="InterPro" id="IPR001173">
    <property type="entry name" value="Glyco_trans_2-like"/>
</dbReference>
<feature type="domain" description="Glycosyltransferase 2-like" evidence="1">
    <location>
        <begin position="5"/>
        <end position="172"/>
    </location>
</feature>
<proteinExistence type="predicted"/>
<protein>
    <submittedName>
        <fullName evidence="2">Glycosyl transferase</fullName>
    </submittedName>
</protein>
<comment type="caution">
    <text evidence="2">The sequence shown here is derived from an EMBL/GenBank/DDBJ whole genome shotgun (WGS) entry which is preliminary data.</text>
</comment>
<gene>
    <name evidence="2" type="ORF">BEN30_01450</name>
</gene>
<sequence length="235" mass="25732">MHKLSVVIPCYNEEKTLAAVVAKVLSADTAGLELEVIIVDDCSSDGSAAIAQDLSHADPRLRVHSHATNQGKGAALRTGFAAASGDLVIVQDADQEYDPADYVKLLGPILDGTADVVYGSRFLERDATEVHFLLHGLANRFLTSLSNLMTGLKLTDMETCYKLVPKALLERLTITENRFGIEPEITAKLAHMLPKPRIVEVAISYVNRSYDDGKKIGWKDGISTIRCIFKFSLMR</sequence>
<dbReference type="InterPro" id="IPR050256">
    <property type="entry name" value="Glycosyltransferase_2"/>
</dbReference>
<organism evidence="2 3">
    <name type="scientific">Magnetovibrio blakemorei</name>
    <dbReference type="NCBI Taxonomy" id="28181"/>
    <lineage>
        <taxon>Bacteria</taxon>
        <taxon>Pseudomonadati</taxon>
        <taxon>Pseudomonadota</taxon>
        <taxon>Alphaproteobacteria</taxon>
        <taxon>Rhodospirillales</taxon>
        <taxon>Magnetovibrionaceae</taxon>
        <taxon>Magnetovibrio</taxon>
    </lineage>
</organism>
<evidence type="ECO:0000313" key="3">
    <source>
        <dbReference type="Proteomes" id="UP000095347"/>
    </source>
</evidence>
<dbReference type="PANTHER" id="PTHR48090">
    <property type="entry name" value="UNDECAPRENYL-PHOSPHATE 4-DEOXY-4-FORMAMIDO-L-ARABINOSE TRANSFERASE-RELATED"/>
    <property type="match status" value="1"/>
</dbReference>
<dbReference type="GO" id="GO:0016740">
    <property type="term" value="F:transferase activity"/>
    <property type="evidence" value="ECO:0007669"/>
    <property type="project" value="UniProtKB-KW"/>
</dbReference>
<name>A0A1E5Q3A5_9PROT</name>
<dbReference type="PANTHER" id="PTHR48090:SF7">
    <property type="entry name" value="RFBJ PROTEIN"/>
    <property type="match status" value="1"/>
</dbReference>
<dbReference type="STRING" id="28181.BEN30_01450"/>
<keyword evidence="3" id="KW-1185">Reference proteome</keyword>
<evidence type="ECO:0000313" key="2">
    <source>
        <dbReference type="EMBL" id="OEJ64095.1"/>
    </source>
</evidence>
<dbReference type="InterPro" id="IPR029044">
    <property type="entry name" value="Nucleotide-diphossugar_trans"/>
</dbReference>
<dbReference type="Proteomes" id="UP000095347">
    <property type="component" value="Unassembled WGS sequence"/>
</dbReference>
<dbReference type="OrthoDB" id="3177103at2"/>
<dbReference type="AlphaFoldDB" id="A0A1E5Q3A5"/>
<dbReference type="Pfam" id="PF00535">
    <property type="entry name" value="Glycos_transf_2"/>
    <property type="match status" value="1"/>
</dbReference>
<dbReference type="EMBL" id="MCGG01000078">
    <property type="protein sequence ID" value="OEJ64095.1"/>
    <property type="molecule type" value="Genomic_DNA"/>
</dbReference>
<dbReference type="RefSeq" id="WP_069959441.1">
    <property type="nucleotide sequence ID" value="NZ_MCGG01000078.1"/>
</dbReference>
<dbReference type="CDD" id="cd04179">
    <property type="entry name" value="DPM_DPG-synthase_like"/>
    <property type="match status" value="1"/>
</dbReference>
<keyword evidence="2" id="KW-0808">Transferase</keyword>